<dbReference type="Proteomes" id="UP000214646">
    <property type="component" value="Unassembled WGS sequence"/>
</dbReference>
<organism evidence="1 2">
    <name type="scientific">Fimbriiglobus ruber</name>
    <dbReference type="NCBI Taxonomy" id="1908690"/>
    <lineage>
        <taxon>Bacteria</taxon>
        <taxon>Pseudomonadati</taxon>
        <taxon>Planctomycetota</taxon>
        <taxon>Planctomycetia</taxon>
        <taxon>Gemmatales</taxon>
        <taxon>Gemmataceae</taxon>
        <taxon>Fimbriiglobus</taxon>
    </lineage>
</organism>
<protein>
    <submittedName>
        <fullName evidence="1">Uncharacterized protein</fullName>
    </submittedName>
</protein>
<name>A0A225DVY7_9BACT</name>
<reference evidence="2" key="1">
    <citation type="submission" date="2017-06" db="EMBL/GenBank/DDBJ databases">
        <title>Genome analysis of Fimbriiglobus ruber SP5, the first member of the order Planctomycetales with confirmed chitinolytic capability.</title>
        <authorList>
            <person name="Ravin N.V."/>
            <person name="Rakitin A.L."/>
            <person name="Ivanova A.A."/>
            <person name="Beletsky A.V."/>
            <person name="Kulichevskaya I.S."/>
            <person name="Mardanov A.V."/>
            <person name="Dedysh S.N."/>
        </authorList>
    </citation>
    <scope>NUCLEOTIDE SEQUENCE [LARGE SCALE GENOMIC DNA]</scope>
    <source>
        <strain evidence="2">SP5</strain>
    </source>
</reference>
<comment type="caution">
    <text evidence="1">The sequence shown here is derived from an EMBL/GenBank/DDBJ whole genome shotgun (WGS) entry which is preliminary data.</text>
</comment>
<accession>A0A225DVY7</accession>
<sequence>MVNDPDVPSVTVYDPLAPGVVSLNVDPRVPISVVVESPVMSLPDPVTDPDWVRVSVNDALPPHWVAVDAWVSVPVDVQSPVTSSPVWVDESDDVAVFPHQ</sequence>
<dbReference type="AlphaFoldDB" id="A0A225DVY7"/>
<keyword evidence="2" id="KW-1185">Reference proteome</keyword>
<dbReference type="EMBL" id="NIDE01000005">
    <property type="protein sequence ID" value="OWK41806.1"/>
    <property type="molecule type" value="Genomic_DNA"/>
</dbReference>
<proteinExistence type="predicted"/>
<evidence type="ECO:0000313" key="1">
    <source>
        <dbReference type="EMBL" id="OWK41806.1"/>
    </source>
</evidence>
<gene>
    <name evidence="1" type="ORF">FRUB_03884</name>
</gene>
<evidence type="ECO:0000313" key="2">
    <source>
        <dbReference type="Proteomes" id="UP000214646"/>
    </source>
</evidence>